<dbReference type="RefSeq" id="WP_162659446.1">
    <property type="nucleotide sequence ID" value="NZ_LR593887.1"/>
</dbReference>
<dbReference type="Proteomes" id="UP000464378">
    <property type="component" value="Chromosome"/>
</dbReference>
<reference evidence="1" key="1">
    <citation type="submission" date="2019-04" db="EMBL/GenBank/DDBJ databases">
        <authorList>
            <consortium name="Science for Life Laboratories"/>
        </authorList>
    </citation>
    <scope>NUCLEOTIDE SEQUENCE</scope>
    <source>
        <strain evidence="1">MBLW1</strain>
    </source>
</reference>
<dbReference type="AlphaFoldDB" id="A0A6C2YSJ8"/>
<protein>
    <submittedName>
        <fullName evidence="1">Uncharacterized protein</fullName>
    </submittedName>
</protein>
<evidence type="ECO:0000313" key="2">
    <source>
        <dbReference type="Proteomes" id="UP000464378"/>
    </source>
</evidence>
<organism evidence="1">
    <name type="scientific">Tuwongella immobilis</name>
    <dbReference type="NCBI Taxonomy" id="692036"/>
    <lineage>
        <taxon>Bacteria</taxon>
        <taxon>Pseudomonadati</taxon>
        <taxon>Planctomycetota</taxon>
        <taxon>Planctomycetia</taxon>
        <taxon>Gemmatales</taxon>
        <taxon>Gemmataceae</taxon>
        <taxon>Tuwongella</taxon>
    </lineage>
</organism>
<dbReference type="KEGG" id="tim:GMBLW1_48420"/>
<gene>
    <name evidence="1" type="ORF">GMBLW1_48420</name>
</gene>
<sequence length="140" mass="16327">MNQVPDELLDYDEDLGVYTFNGEPFTGLAFQSGPGGWIRSDEEYRDGLPWGVSRTWHSSTQLASESRTVGGVWHGPRREWHPTGQLALEEELEFGIALRRRRWDESGAIVEDFLLLETDPNYETLLMFRKHNPRYRWTEP</sequence>
<keyword evidence="2" id="KW-1185">Reference proteome</keyword>
<dbReference type="InParanoid" id="A0A6C2YSJ8"/>
<dbReference type="EMBL" id="LR586016">
    <property type="protein sequence ID" value="VIP04351.1"/>
    <property type="molecule type" value="Genomic_DNA"/>
</dbReference>
<proteinExistence type="predicted"/>
<dbReference type="EMBL" id="LR593887">
    <property type="protein sequence ID" value="VTS06064.1"/>
    <property type="molecule type" value="Genomic_DNA"/>
</dbReference>
<evidence type="ECO:0000313" key="1">
    <source>
        <dbReference type="EMBL" id="VIP04351.1"/>
    </source>
</evidence>
<name>A0A6C2YSJ8_9BACT</name>
<accession>A0A6C2YSJ8</accession>
<dbReference type="SUPFAM" id="SSF82185">
    <property type="entry name" value="Histone H3 K4-specific methyltransferase SET7/9 N-terminal domain"/>
    <property type="match status" value="1"/>
</dbReference>